<feature type="compositionally biased region" description="Polar residues" evidence="1">
    <location>
        <begin position="218"/>
        <end position="227"/>
    </location>
</feature>
<feature type="region of interest" description="Disordered" evidence="1">
    <location>
        <begin position="175"/>
        <end position="259"/>
    </location>
</feature>
<organism evidence="2 3">
    <name type="scientific">Clytia hemisphaerica</name>
    <dbReference type="NCBI Taxonomy" id="252671"/>
    <lineage>
        <taxon>Eukaryota</taxon>
        <taxon>Metazoa</taxon>
        <taxon>Cnidaria</taxon>
        <taxon>Hydrozoa</taxon>
        <taxon>Hydroidolina</taxon>
        <taxon>Leptothecata</taxon>
        <taxon>Obeliida</taxon>
        <taxon>Clytiidae</taxon>
        <taxon>Clytia</taxon>
    </lineage>
</organism>
<keyword evidence="3" id="KW-1185">Reference proteome</keyword>
<dbReference type="GeneID" id="136810949"/>
<feature type="compositionally biased region" description="Polar residues" evidence="1">
    <location>
        <begin position="175"/>
        <end position="188"/>
    </location>
</feature>
<feature type="compositionally biased region" description="Acidic residues" evidence="1">
    <location>
        <begin position="98"/>
        <end position="108"/>
    </location>
</feature>
<evidence type="ECO:0000313" key="3">
    <source>
        <dbReference type="Proteomes" id="UP000594262"/>
    </source>
</evidence>
<dbReference type="RefSeq" id="XP_066923639.1">
    <property type="nucleotide sequence ID" value="XM_067067538.1"/>
</dbReference>
<feature type="region of interest" description="Disordered" evidence="1">
    <location>
        <begin position="314"/>
        <end position="335"/>
    </location>
</feature>
<protein>
    <submittedName>
        <fullName evidence="2">Uncharacterized protein</fullName>
    </submittedName>
</protein>
<sequence>MKRIRYFSRNKKSVPLWKNMISSECSSHFIAAYHDLQQSSWEPSINDQQASKDGDGAIRKQSKDEVINGAVMIKNIENIPVIIGDLKTTNQNPQREESTDDVFDSDEDTSSRKDQPLASCDVPSFWKKDMRDRRTSINADFLSPIRMDRLDRSHRRASLNPEGFQGLRVLSAQLQDQRSNASSRSENSVMGFDSEYGGSQSNDSSDNESEPEDKIDFQNITPQSNALLQRRRRLSGVDPPPDPKMLTAHQSKVGALKPPLTNRRMSVDTYMGMNEKTDNSRPSRRFSVMTKKTNLPKIETGGYLVNQNTLKTGSVRPVPERRSSVSPSNFNHDAPVRDVRLNRPIDGQLVRRASRVISKVEQDLIEKELKFLGITKDKKDPLADIRKCRYLRINHDPNNDDKCPCNKCEKESGTFSPRSRSHSGSTC</sequence>
<dbReference type="Proteomes" id="UP000594262">
    <property type="component" value="Unplaced"/>
</dbReference>
<accession>A0A7M5UWN5</accession>
<feature type="region of interest" description="Disordered" evidence="1">
    <location>
        <begin position="87"/>
        <end position="120"/>
    </location>
</feature>
<proteinExistence type="predicted"/>
<name>A0A7M5UWN5_9CNID</name>
<dbReference type="AlphaFoldDB" id="A0A7M5UWN5"/>
<evidence type="ECO:0000256" key="1">
    <source>
        <dbReference type="SAM" id="MobiDB-lite"/>
    </source>
</evidence>
<evidence type="ECO:0000313" key="2">
    <source>
        <dbReference type="EnsemblMetazoa" id="CLYHEMP003888.1"/>
    </source>
</evidence>
<reference evidence="2" key="1">
    <citation type="submission" date="2021-01" db="UniProtKB">
        <authorList>
            <consortium name="EnsemblMetazoa"/>
        </authorList>
    </citation>
    <scope>IDENTIFICATION</scope>
</reference>
<dbReference type="EnsemblMetazoa" id="CLYHEMT003888.1">
    <property type="protein sequence ID" value="CLYHEMP003888.1"/>
    <property type="gene ID" value="CLYHEMG003888"/>
</dbReference>